<reference evidence="1 2" key="1">
    <citation type="journal article" date="2013" name="Genome Announc.">
        <title>Complete genome sequence of Simiduia agarivorans SA1(T), a marine bacterium able to degrade a variety of polysaccharides.</title>
        <authorList>
            <person name="Lin S.Y."/>
            <person name="Shieh W.Y."/>
            <person name="Chen J.S."/>
            <person name="Tang S.L."/>
        </authorList>
    </citation>
    <scope>NUCLEOTIDE SEQUENCE [LARGE SCALE GENOMIC DNA]</scope>
    <source>
        <strain evidence="2">DSM 21679 / JCM 13881 / BCRC 17597 / SA1</strain>
    </source>
</reference>
<evidence type="ECO:0000313" key="2">
    <source>
        <dbReference type="Proteomes" id="UP000000466"/>
    </source>
</evidence>
<gene>
    <name evidence="1" type="ordered locus">M5M_02685</name>
</gene>
<dbReference type="EMBL" id="CP003746">
    <property type="protein sequence ID" value="AFU97754.1"/>
    <property type="molecule type" value="Genomic_DNA"/>
</dbReference>
<dbReference type="STRING" id="1117647.M5M_02685"/>
<protein>
    <submittedName>
        <fullName evidence="1">Uncharacterized protein</fullName>
    </submittedName>
</protein>
<dbReference type="Proteomes" id="UP000000466">
    <property type="component" value="Chromosome"/>
</dbReference>
<dbReference type="KEGG" id="saga:M5M_02685"/>
<dbReference type="RefSeq" id="WP_015045927.1">
    <property type="nucleotide sequence ID" value="NC_018868.3"/>
</dbReference>
<sequence length="295" mass="34038">MIFEVLSCREYATETELLSLAKCRDYLPFSFCYSYIFVPWNVFQLGTVKEVQLVSDEMRELKNTIEKHFCTMTVCDVDRMDNLIVDHLKKFEISEVFHPCLGGENLRSNAIGFGLHPFPLSPDCSSDYERRAQLLKIWRSINSCLNEEISVPQDVVLPGNRAIWSLYSEALSNATNDIQCSLYRKQISMLYGVDVLVTDILSVALRVSGEFARRTARLRFIANKVNLQRGRIPEDLKRFFLAECILAYCQIELPFDSLLREIYSVRQALQKIFPEMPQHIRLLLQDCVSQGLIKA</sequence>
<organism evidence="1 2">
    <name type="scientific">Simiduia agarivorans (strain DSM 21679 / JCM 13881 / BCRC 17597 / SA1)</name>
    <dbReference type="NCBI Taxonomy" id="1117647"/>
    <lineage>
        <taxon>Bacteria</taxon>
        <taxon>Pseudomonadati</taxon>
        <taxon>Pseudomonadota</taxon>
        <taxon>Gammaproteobacteria</taxon>
        <taxon>Cellvibrionales</taxon>
        <taxon>Cellvibrionaceae</taxon>
        <taxon>Simiduia</taxon>
    </lineage>
</organism>
<proteinExistence type="predicted"/>
<keyword evidence="2" id="KW-1185">Reference proteome</keyword>
<name>K4KFB6_SIMAS</name>
<evidence type="ECO:0000313" key="1">
    <source>
        <dbReference type="EMBL" id="AFU97754.1"/>
    </source>
</evidence>
<dbReference type="AlphaFoldDB" id="K4KFB6"/>
<dbReference type="HOGENOM" id="CLU_943006_0_0_6"/>
<accession>K4KFB6</accession>